<feature type="active site" description="Cysteine sulfenic acid (-SOH) intermediate; for peroxidase activity" evidence="10">
    <location>
        <position position="67"/>
    </location>
</feature>
<dbReference type="EC" id="1.11.1.26" evidence="2"/>
<protein>
    <recommendedName>
        <fullName evidence="3">Alkyl hydroperoxide reductase C</fullName>
        <ecNumber evidence="2">1.11.1.26</ecNumber>
    </recommendedName>
    <alternativeName>
        <fullName evidence="8">Peroxiredoxin</fullName>
    </alternativeName>
</protein>
<dbReference type="InterPro" id="IPR050217">
    <property type="entry name" value="Peroxiredoxin"/>
</dbReference>
<dbReference type="SUPFAM" id="SSF52833">
    <property type="entry name" value="Thioredoxin-like"/>
    <property type="match status" value="1"/>
</dbReference>
<comment type="caution">
    <text evidence="13">The sequence shown here is derived from an EMBL/GenBank/DDBJ whole genome shotgun (WGS) entry which is preliminary data.</text>
</comment>
<reference evidence="13 14" key="1">
    <citation type="submission" date="2020-08" db="EMBL/GenBank/DDBJ databases">
        <title>Genomic Encyclopedia of Type Strains, Phase IV (KMG-IV): sequencing the most valuable type-strain genomes for metagenomic binning, comparative biology and taxonomic classification.</title>
        <authorList>
            <person name="Goeker M."/>
        </authorList>
    </citation>
    <scope>NUCLEOTIDE SEQUENCE [LARGE SCALE GENOMIC DNA]</scope>
    <source>
        <strain evidence="13 14">DSM 29050</strain>
    </source>
</reference>
<gene>
    <name evidence="13" type="ORF">GGR91_002097</name>
</gene>
<dbReference type="Proteomes" id="UP000581447">
    <property type="component" value="Unassembled WGS sequence"/>
</dbReference>
<accession>A0A840B1K3</accession>
<dbReference type="PIRSF" id="PIRSF000239">
    <property type="entry name" value="AHPC"/>
    <property type="match status" value="1"/>
</dbReference>
<dbReference type="InterPro" id="IPR013766">
    <property type="entry name" value="Thioredoxin_domain"/>
</dbReference>
<dbReference type="PROSITE" id="PS51352">
    <property type="entry name" value="THIOREDOXIN_2"/>
    <property type="match status" value="1"/>
</dbReference>
<dbReference type="GO" id="GO:0006979">
    <property type="term" value="P:response to oxidative stress"/>
    <property type="evidence" value="ECO:0007669"/>
    <property type="project" value="TreeGrafter"/>
</dbReference>
<evidence type="ECO:0000256" key="11">
    <source>
        <dbReference type="SAM" id="MobiDB-lite"/>
    </source>
</evidence>
<evidence type="ECO:0000259" key="12">
    <source>
        <dbReference type="PROSITE" id="PS51352"/>
    </source>
</evidence>
<dbReference type="GO" id="GO:0005829">
    <property type="term" value="C:cytosol"/>
    <property type="evidence" value="ECO:0007669"/>
    <property type="project" value="TreeGrafter"/>
</dbReference>
<sequence>MSLVAAPTDEQDEEMNDTKAVASQPIRIGETAPDFRARTTLGERSLSEYRGQWLILFSHPADFTPVCTTEFVALAKSAAAFETTGCALLGLSVDSIHSHIAWVTAIKHKFGVNVPFPIIEDPSMAIGRAYGMIDDTAADSAAVRSTYFIDPDGIIRAITTYPHNVGRSVSEMLRLLRALQATQGGTGLAPEGWQPGDKLLALPIINSAEISGDDDWFCHLADTK</sequence>
<keyword evidence="6 13" id="KW-0560">Oxidoreductase</keyword>
<dbReference type="GO" id="GO:0033554">
    <property type="term" value="P:cellular response to stress"/>
    <property type="evidence" value="ECO:0007669"/>
    <property type="project" value="TreeGrafter"/>
</dbReference>
<dbReference type="InterPro" id="IPR000866">
    <property type="entry name" value="AhpC/TSA"/>
</dbReference>
<dbReference type="AlphaFoldDB" id="A0A840B1K3"/>
<evidence type="ECO:0000256" key="4">
    <source>
        <dbReference type="ARBA" id="ARBA00022559"/>
    </source>
</evidence>
<dbReference type="GO" id="GO:0045454">
    <property type="term" value="P:cell redox homeostasis"/>
    <property type="evidence" value="ECO:0007669"/>
    <property type="project" value="TreeGrafter"/>
</dbReference>
<evidence type="ECO:0000256" key="7">
    <source>
        <dbReference type="ARBA" id="ARBA00023284"/>
    </source>
</evidence>
<evidence type="ECO:0000256" key="3">
    <source>
        <dbReference type="ARBA" id="ARBA00017462"/>
    </source>
</evidence>
<proteinExistence type="predicted"/>
<evidence type="ECO:0000256" key="6">
    <source>
        <dbReference type="ARBA" id="ARBA00023002"/>
    </source>
</evidence>
<dbReference type="EMBL" id="JACIEA010000003">
    <property type="protein sequence ID" value="MBB3943833.1"/>
    <property type="molecule type" value="Genomic_DNA"/>
</dbReference>
<evidence type="ECO:0000256" key="2">
    <source>
        <dbReference type="ARBA" id="ARBA00013021"/>
    </source>
</evidence>
<dbReference type="NCBIfam" id="NF009668">
    <property type="entry name" value="PRK13189.1"/>
    <property type="match status" value="1"/>
</dbReference>
<comment type="catalytic activity">
    <reaction evidence="9">
        <text>a hydroperoxide + NADH + H(+) = an alcohol + NAD(+) + H2O</text>
        <dbReference type="Rhea" id="RHEA:62628"/>
        <dbReference type="ChEBI" id="CHEBI:15377"/>
        <dbReference type="ChEBI" id="CHEBI:15378"/>
        <dbReference type="ChEBI" id="CHEBI:30879"/>
        <dbReference type="ChEBI" id="CHEBI:35924"/>
        <dbReference type="ChEBI" id="CHEBI:57540"/>
        <dbReference type="ChEBI" id="CHEBI:57945"/>
        <dbReference type="EC" id="1.11.1.26"/>
    </reaction>
</comment>
<dbReference type="Gene3D" id="3.40.30.10">
    <property type="entry name" value="Glutaredoxin"/>
    <property type="match status" value="1"/>
</dbReference>
<organism evidence="13 14">
    <name type="scientific">Sphingorhabdus rigui</name>
    <dbReference type="NCBI Taxonomy" id="1282858"/>
    <lineage>
        <taxon>Bacteria</taxon>
        <taxon>Pseudomonadati</taxon>
        <taxon>Pseudomonadota</taxon>
        <taxon>Alphaproteobacteria</taxon>
        <taxon>Sphingomonadales</taxon>
        <taxon>Sphingomonadaceae</taxon>
        <taxon>Sphingorhabdus</taxon>
    </lineage>
</organism>
<evidence type="ECO:0000256" key="5">
    <source>
        <dbReference type="ARBA" id="ARBA00022862"/>
    </source>
</evidence>
<evidence type="ECO:0000313" key="14">
    <source>
        <dbReference type="Proteomes" id="UP000581447"/>
    </source>
</evidence>
<name>A0A840B1K3_9SPHN</name>
<dbReference type="Pfam" id="PF00578">
    <property type="entry name" value="AhpC-TSA"/>
    <property type="match status" value="1"/>
</dbReference>
<dbReference type="PANTHER" id="PTHR10681">
    <property type="entry name" value="THIOREDOXIN PEROXIDASE"/>
    <property type="match status" value="1"/>
</dbReference>
<dbReference type="GO" id="GO:0102039">
    <property type="term" value="F:NADH-dependent peroxiredoxin activity"/>
    <property type="evidence" value="ECO:0007669"/>
    <property type="project" value="UniProtKB-EC"/>
</dbReference>
<dbReference type="InterPro" id="IPR036249">
    <property type="entry name" value="Thioredoxin-like_sf"/>
</dbReference>
<dbReference type="PANTHER" id="PTHR10681:SF121">
    <property type="entry name" value="ALKYL HYDROPEROXIDE REDUCTASE C"/>
    <property type="match status" value="1"/>
</dbReference>
<evidence type="ECO:0000256" key="10">
    <source>
        <dbReference type="PIRSR" id="PIRSR000239-1"/>
    </source>
</evidence>
<keyword evidence="14" id="KW-1185">Reference proteome</keyword>
<feature type="region of interest" description="Disordered" evidence="11">
    <location>
        <begin position="1"/>
        <end position="22"/>
    </location>
</feature>
<evidence type="ECO:0000256" key="9">
    <source>
        <dbReference type="ARBA" id="ARBA00047572"/>
    </source>
</evidence>
<evidence type="ECO:0000256" key="1">
    <source>
        <dbReference type="ARBA" id="ARBA00011654"/>
    </source>
</evidence>
<dbReference type="InterPro" id="IPR024706">
    <property type="entry name" value="Peroxiredoxin_AhpC-typ"/>
</dbReference>
<dbReference type="GO" id="GO:0008379">
    <property type="term" value="F:thioredoxin peroxidase activity"/>
    <property type="evidence" value="ECO:0007669"/>
    <property type="project" value="TreeGrafter"/>
</dbReference>
<feature type="domain" description="Thioredoxin" evidence="12">
    <location>
        <begin position="26"/>
        <end position="181"/>
    </location>
</feature>
<comment type="subunit">
    <text evidence="1">Homodimer; disulfide-linked, upon oxidation. 5 homodimers assemble to form a ring-like decamer.</text>
</comment>
<dbReference type="GO" id="GO:0042744">
    <property type="term" value="P:hydrogen peroxide catabolic process"/>
    <property type="evidence" value="ECO:0007669"/>
    <property type="project" value="TreeGrafter"/>
</dbReference>
<evidence type="ECO:0000313" key="13">
    <source>
        <dbReference type="EMBL" id="MBB3943833.1"/>
    </source>
</evidence>
<keyword evidence="5" id="KW-0049">Antioxidant</keyword>
<keyword evidence="4 13" id="KW-0575">Peroxidase</keyword>
<evidence type="ECO:0000256" key="8">
    <source>
        <dbReference type="ARBA" id="ARBA00032077"/>
    </source>
</evidence>
<keyword evidence="7" id="KW-0676">Redox-active center</keyword>